<proteinExistence type="predicted"/>
<accession>W2IG21</accession>
<dbReference type="AlphaFoldDB" id="W2IG21"/>
<dbReference type="VEuPathDB" id="FungiDB:PPTG_04667"/>
<reference evidence="3" key="1">
    <citation type="submission" date="2013-11" db="EMBL/GenBank/DDBJ databases">
        <title>The Genome Sequence of Phytophthora parasitica CHvinca01.</title>
        <authorList>
            <consortium name="The Broad Institute Genomics Platform"/>
            <person name="Russ C."/>
            <person name="Tyler B."/>
            <person name="Panabieres F."/>
            <person name="Shan W."/>
            <person name="Tripathy S."/>
            <person name="Grunwald N."/>
            <person name="Machado M."/>
            <person name="Johnson C.S."/>
            <person name="Arredondo F."/>
            <person name="Hong C."/>
            <person name="Coffey M."/>
            <person name="Young S.K."/>
            <person name="Zeng Q."/>
            <person name="Gargeya S."/>
            <person name="Fitzgerald M."/>
            <person name="Abouelleil A."/>
            <person name="Alvarado L."/>
            <person name="Chapman S.B."/>
            <person name="Gainer-Dewar J."/>
            <person name="Goldberg J."/>
            <person name="Griggs A."/>
            <person name="Gujja S."/>
            <person name="Hansen M."/>
            <person name="Howarth C."/>
            <person name="Imamovic A."/>
            <person name="Ireland A."/>
            <person name="Larimer J."/>
            <person name="McCowan C."/>
            <person name="Murphy C."/>
            <person name="Pearson M."/>
            <person name="Poon T.W."/>
            <person name="Priest M."/>
            <person name="Roberts A."/>
            <person name="Saif S."/>
            <person name="Shea T."/>
            <person name="Sykes S."/>
            <person name="Wortman J."/>
            <person name="Nusbaum C."/>
            <person name="Birren B."/>
        </authorList>
    </citation>
    <scope>NUCLEOTIDE SEQUENCE [LARGE SCALE GENOMIC DNA]</scope>
    <source>
        <strain evidence="3">CHvinca01</strain>
    </source>
</reference>
<name>W2IG21_PHYNI</name>
<evidence type="ECO:0000313" key="3">
    <source>
        <dbReference type="EMBL" id="ETL85556.1"/>
    </source>
</evidence>
<dbReference type="OrthoDB" id="123619at2759"/>
<feature type="transmembrane region" description="Helical" evidence="1">
    <location>
        <begin position="338"/>
        <end position="358"/>
    </location>
</feature>
<dbReference type="Proteomes" id="UP000054423">
    <property type="component" value="Unassembled WGS sequence"/>
</dbReference>
<dbReference type="EMBL" id="KI681588">
    <property type="protein sequence ID" value="ETL85556.1"/>
    <property type="molecule type" value="Genomic_DNA"/>
</dbReference>
<feature type="transmembrane region" description="Helical" evidence="1">
    <location>
        <begin position="379"/>
        <end position="402"/>
    </location>
</feature>
<feature type="transmembrane region" description="Helical" evidence="1">
    <location>
        <begin position="408"/>
        <end position="427"/>
    </location>
</feature>
<reference evidence="2" key="2">
    <citation type="submission" date="2013-11" db="EMBL/GenBank/DDBJ databases">
        <title>The Genome Sequence of Phytophthora parasitica CJ05E6.</title>
        <authorList>
            <consortium name="The Broad Institute Genomics Platform"/>
            <person name="Russ C."/>
            <person name="Tyler B."/>
            <person name="Panabieres F."/>
            <person name="Shan W."/>
            <person name="Tripathy S."/>
            <person name="Grunwald N."/>
            <person name="Machado M."/>
            <person name="Johnson C.S."/>
            <person name="Arredondo F."/>
            <person name="Hong C."/>
            <person name="Coffey M."/>
            <person name="Young S.K."/>
            <person name="Zeng Q."/>
            <person name="Gargeya S."/>
            <person name="Fitzgerald M."/>
            <person name="Abouelleil A."/>
            <person name="Alvarado L."/>
            <person name="Chapman S.B."/>
            <person name="Gainer-Dewar J."/>
            <person name="Goldberg J."/>
            <person name="Griggs A."/>
            <person name="Gujja S."/>
            <person name="Hansen M."/>
            <person name="Howarth C."/>
            <person name="Imamovic A."/>
            <person name="Ireland A."/>
            <person name="Larimer J."/>
            <person name="McCowan C."/>
            <person name="Murphy C."/>
            <person name="Pearson M."/>
            <person name="Poon T.W."/>
            <person name="Priest M."/>
            <person name="Roberts A."/>
            <person name="Saif S."/>
            <person name="Shea T."/>
            <person name="Sykes S."/>
            <person name="Wortman J."/>
            <person name="Nusbaum C."/>
            <person name="Birren B."/>
        </authorList>
    </citation>
    <scope>NUCLEOTIDE SEQUENCE [LARGE SCALE GENOMIC DNA]</scope>
    <source>
        <strain evidence="2">CJ05E6</strain>
    </source>
</reference>
<gene>
    <name evidence="2" type="ORF">L916_15071</name>
    <name evidence="3" type="ORF">L917_14901</name>
</gene>
<sequence>MVAPPLFVLPPRRGSFGRVHHRCFSPPSQRGGGKLSTKLAAQSEWRCMDPLDTISYSSHSRRPQEPSPPSKTTSTSSRLFVLCATLAAAALLVSFIFYSIHEGHSRNSVYLLQGCLAVALLEKSWWHYRIRQRFLAPLEASVAAVFGSTDPERPRPDPSEYECALRCRMEPKAYAVTKFTDRCMKNVRGATVTAALVMASTVGAVGSIIALYTEDTVLVCAAVGCFAGVLSACFAPTPSDGVAILVHQGALTVTAMNTMIAHYTGSETQMAILDYLFVALAGWVIIVISRIIASKKLLECFLMVTLDTVALLHVTVIMMEVVDFVEHPLANNLPGELAAFFVTIACAELGHYLFDLVTTEWLSRCFRRWRYTFPRLYGAADFVISVIFAAVGMTVWMTWLFATDTSTWNVVALLGAAALSQLGRSFMTLIHETAMAPPWNRTTYTVWNNGIMELMNPFLVGWIAFHPYAKTILEAEGGY</sequence>
<feature type="transmembrane region" description="Helical" evidence="1">
    <location>
        <begin position="216"/>
        <end position="235"/>
    </location>
</feature>
<evidence type="ECO:0000313" key="2">
    <source>
        <dbReference type="EMBL" id="ETL32313.1"/>
    </source>
</evidence>
<keyword evidence="1" id="KW-1133">Transmembrane helix</keyword>
<feature type="transmembrane region" description="Helical" evidence="1">
    <location>
        <begin position="300"/>
        <end position="318"/>
    </location>
</feature>
<keyword evidence="1" id="KW-0812">Transmembrane</keyword>
<keyword evidence="1" id="KW-0472">Membrane</keyword>
<feature type="transmembrane region" description="Helical" evidence="1">
    <location>
        <begin position="242"/>
        <end position="263"/>
    </location>
</feature>
<organism evidence="2">
    <name type="scientific">Phytophthora nicotianae</name>
    <name type="common">Potato buckeye rot agent</name>
    <name type="synonym">Phytophthora parasitica</name>
    <dbReference type="NCBI Taxonomy" id="4792"/>
    <lineage>
        <taxon>Eukaryota</taxon>
        <taxon>Sar</taxon>
        <taxon>Stramenopiles</taxon>
        <taxon>Oomycota</taxon>
        <taxon>Peronosporomycetes</taxon>
        <taxon>Peronosporales</taxon>
        <taxon>Peronosporaceae</taxon>
        <taxon>Phytophthora</taxon>
    </lineage>
</organism>
<evidence type="ECO:0000256" key="1">
    <source>
        <dbReference type="SAM" id="Phobius"/>
    </source>
</evidence>
<feature type="transmembrane region" description="Helical" evidence="1">
    <location>
        <begin position="275"/>
        <end position="293"/>
    </location>
</feature>
<feature type="transmembrane region" description="Helical" evidence="1">
    <location>
        <begin position="187"/>
        <end position="210"/>
    </location>
</feature>
<feature type="transmembrane region" description="Helical" evidence="1">
    <location>
        <begin position="79"/>
        <end position="101"/>
    </location>
</feature>
<dbReference type="Proteomes" id="UP000053864">
    <property type="component" value="Unassembled WGS sequence"/>
</dbReference>
<dbReference type="EMBL" id="KI674882">
    <property type="protein sequence ID" value="ETL32313.1"/>
    <property type="molecule type" value="Genomic_DNA"/>
</dbReference>
<protein>
    <submittedName>
        <fullName evidence="2">Uncharacterized protein</fullName>
    </submittedName>
</protein>